<feature type="transmembrane region" description="Helical" evidence="12">
    <location>
        <begin position="192"/>
        <end position="212"/>
    </location>
</feature>
<keyword evidence="7 12" id="KW-0375">Hydrogen ion transport</keyword>
<name>A0A7X3HA43_9GAMM</name>
<sequence>MAEQTASGYIQHHLQNLTFGKLPSGEWGFAHTAEQAKEMGFWAFHVDTLGWSIGLGLLFVFLFRMAAKKATSGVPGGLQNLVEVMVDFVDTNVKDTFHGRNPLIAPLALTIFVWIFLMNAIDLVPVDWIPMLAAKITGNEHLFFRAVPTTDPNATLGMAFSVFALIIFYSIKVKGIGGFIGELTLHPFSSKNIAVQILLIPVNFLLEFVTLIAKPISLALRLFGNMYAGELVFILIAVMFGAGILLLSGLGIALQWAWAVFHILIITLQAFIFMMLTIVYLSMAHEDNH</sequence>
<evidence type="ECO:0000256" key="5">
    <source>
        <dbReference type="ARBA" id="ARBA00022547"/>
    </source>
</evidence>
<evidence type="ECO:0000313" key="15">
    <source>
        <dbReference type="Proteomes" id="UP000461288"/>
    </source>
</evidence>
<evidence type="ECO:0000256" key="7">
    <source>
        <dbReference type="ARBA" id="ARBA00022781"/>
    </source>
</evidence>
<dbReference type="InterPro" id="IPR023011">
    <property type="entry name" value="ATP_synth_F0_asu_AS"/>
</dbReference>
<dbReference type="NCBIfam" id="TIGR01131">
    <property type="entry name" value="ATP_synt_6_or_A"/>
    <property type="match status" value="1"/>
</dbReference>
<keyword evidence="11 12" id="KW-0066">ATP synthesis</keyword>
<dbReference type="NCBIfam" id="NF004477">
    <property type="entry name" value="PRK05815.1-1"/>
    <property type="match status" value="1"/>
</dbReference>
<dbReference type="PANTHER" id="PTHR42823:SF3">
    <property type="entry name" value="ATP SYNTHASE SUBUNIT A, CHLOROPLASTIC"/>
    <property type="match status" value="1"/>
</dbReference>
<evidence type="ECO:0000256" key="10">
    <source>
        <dbReference type="ARBA" id="ARBA00023136"/>
    </source>
</evidence>
<dbReference type="FunFam" id="1.20.120.220:FF:000002">
    <property type="entry name" value="ATP synthase subunit a"/>
    <property type="match status" value="1"/>
</dbReference>
<keyword evidence="10 12" id="KW-0472">Membrane</keyword>
<dbReference type="PROSITE" id="PS00449">
    <property type="entry name" value="ATPASE_A"/>
    <property type="match status" value="1"/>
</dbReference>
<accession>A0A7X3HA43</accession>
<dbReference type="InterPro" id="IPR035908">
    <property type="entry name" value="F0_ATP_A_sf"/>
</dbReference>
<organism evidence="14 15">
    <name type="scientific">Metapseudomonas otitidis</name>
    <dbReference type="NCBI Taxonomy" id="319939"/>
    <lineage>
        <taxon>Bacteria</taxon>
        <taxon>Pseudomonadati</taxon>
        <taxon>Pseudomonadota</taxon>
        <taxon>Gammaproteobacteria</taxon>
        <taxon>Pseudomonadales</taxon>
        <taxon>Pseudomonadaceae</taxon>
        <taxon>Metapseudomonas</taxon>
    </lineage>
</organism>
<dbReference type="GO" id="GO:0045259">
    <property type="term" value="C:proton-transporting ATP synthase complex"/>
    <property type="evidence" value="ECO:0007669"/>
    <property type="project" value="UniProtKB-KW"/>
</dbReference>
<keyword evidence="3 12" id="KW-0813">Transport</keyword>
<keyword evidence="6 12" id="KW-0812">Transmembrane</keyword>
<comment type="subcellular location">
    <subcellularLocation>
        <location evidence="12 13">Cell membrane</location>
        <topology evidence="12 13">Multi-pass membrane protein</topology>
    </subcellularLocation>
    <subcellularLocation>
        <location evidence="1">Membrane</location>
        <topology evidence="1">Multi-pass membrane protein</topology>
    </subcellularLocation>
</comment>
<evidence type="ECO:0000256" key="9">
    <source>
        <dbReference type="ARBA" id="ARBA00023065"/>
    </source>
</evidence>
<dbReference type="Gene3D" id="1.20.120.220">
    <property type="entry name" value="ATP synthase, F0 complex, subunit A"/>
    <property type="match status" value="1"/>
</dbReference>
<protein>
    <recommendedName>
        <fullName evidence="12 13">ATP synthase subunit a</fullName>
    </recommendedName>
    <alternativeName>
        <fullName evidence="12">ATP synthase F0 sector subunit a</fullName>
    </alternativeName>
    <alternativeName>
        <fullName evidence="12">F-ATPase subunit 6</fullName>
    </alternativeName>
</protein>
<dbReference type="InterPro" id="IPR000568">
    <property type="entry name" value="ATP_synth_F0_asu"/>
</dbReference>
<dbReference type="GO" id="GO:0042777">
    <property type="term" value="P:proton motive force-driven plasma membrane ATP synthesis"/>
    <property type="evidence" value="ECO:0007669"/>
    <property type="project" value="TreeGrafter"/>
</dbReference>
<dbReference type="Proteomes" id="UP000461288">
    <property type="component" value="Unassembled WGS sequence"/>
</dbReference>
<keyword evidence="8 12" id="KW-1133">Transmembrane helix</keyword>
<reference evidence="14 15" key="1">
    <citation type="submission" date="2019-12" db="EMBL/GenBank/DDBJ databases">
        <title>Draft genome sequence of Pseudomonas otitidis recovered from a chicken carcass.</title>
        <authorList>
            <person name="Vieira T.R."/>
            <person name="Oliviera E.F.C."/>
            <person name="Silva N.M.V."/>
            <person name="Sambrano G.E."/>
            <person name="Cibulski S.P."/>
            <person name="Cardoso M.R.I."/>
        </authorList>
    </citation>
    <scope>NUCLEOTIDE SEQUENCE [LARGE SCALE GENOMIC DNA]</scope>
    <source>
        <strain evidence="14 15">25_K</strain>
    </source>
</reference>
<feature type="transmembrane region" description="Helical" evidence="12">
    <location>
        <begin position="103"/>
        <end position="121"/>
    </location>
</feature>
<comment type="similarity">
    <text evidence="2 12 13">Belongs to the ATPase A chain family.</text>
</comment>
<evidence type="ECO:0000256" key="1">
    <source>
        <dbReference type="ARBA" id="ARBA00004141"/>
    </source>
</evidence>
<evidence type="ECO:0000256" key="12">
    <source>
        <dbReference type="HAMAP-Rule" id="MF_01393"/>
    </source>
</evidence>
<comment type="caution">
    <text evidence="14">The sequence shown here is derived from an EMBL/GenBank/DDBJ whole genome shotgun (WGS) entry which is preliminary data.</text>
</comment>
<comment type="function">
    <text evidence="12 13">Key component of the proton channel; it plays a direct role in the translocation of protons across the membrane.</text>
</comment>
<dbReference type="PANTHER" id="PTHR42823">
    <property type="entry name" value="ATP SYNTHASE SUBUNIT A, CHLOROPLASTIC"/>
    <property type="match status" value="1"/>
</dbReference>
<evidence type="ECO:0000256" key="2">
    <source>
        <dbReference type="ARBA" id="ARBA00006810"/>
    </source>
</evidence>
<evidence type="ECO:0000256" key="3">
    <source>
        <dbReference type="ARBA" id="ARBA00022448"/>
    </source>
</evidence>
<dbReference type="InterPro" id="IPR045082">
    <property type="entry name" value="ATP_syn_F0_a_bact/chloroplast"/>
</dbReference>
<proteinExistence type="inferred from homology"/>
<keyword evidence="5 12" id="KW-0138">CF(0)</keyword>
<evidence type="ECO:0000256" key="4">
    <source>
        <dbReference type="ARBA" id="ARBA00022475"/>
    </source>
</evidence>
<evidence type="ECO:0000256" key="6">
    <source>
        <dbReference type="ARBA" id="ARBA00022692"/>
    </source>
</evidence>
<feature type="transmembrane region" description="Helical" evidence="12">
    <location>
        <begin position="261"/>
        <end position="283"/>
    </location>
</feature>
<evidence type="ECO:0000313" key="14">
    <source>
        <dbReference type="EMBL" id="MWK58198.1"/>
    </source>
</evidence>
<keyword evidence="4 12" id="KW-1003">Cell membrane</keyword>
<dbReference type="EMBL" id="WTFN01000053">
    <property type="protein sequence ID" value="MWK58198.1"/>
    <property type="molecule type" value="Genomic_DNA"/>
</dbReference>
<dbReference type="RefSeq" id="WP_160481801.1">
    <property type="nucleotide sequence ID" value="NZ_WTFN01000053.1"/>
</dbReference>
<keyword evidence="9 12" id="KW-0406">Ion transport</keyword>
<dbReference type="Pfam" id="PF00119">
    <property type="entry name" value="ATP-synt_A"/>
    <property type="match status" value="1"/>
</dbReference>
<dbReference type="HAMAP" id="MF_01393">
    <property type="entry name" value="ATP_synth_a_bact"/>
    <property type="match status" value="1"/>
</dbReference>
<evidence type="ECO:0000256" key="11">
    <source>
        <dbReference type="ARBA" id="ARBA00023310"/>
    </source>
</evidence>
<evidence type="ECO:0000256" key="13">
    <source>
        <dbReference type="RuleBase" id="RU000483"/>
    </source>
</evidence>
<feature type="transmembrane region" description="Helical" evidence="12">
    <location>
        <begin position="42"/>
        <end position="63"/>
    </location>
</feature>
<feature type="transmembrane region" description="Helical" evidence="12">
    <location>
        <begin position="232"/>
        <end position="254"/>
    </location>
</feature>
<dbReference type="CDD" id="cd00310">
    <property type="entry name" value="ATP-synt_Fo_a_6"/>
    <property type="match status" value="1"/>
</dbReference>
<gene>
    <name evidence="12 14" type="primary">atpB</name>
    <name evidence="14" type="ORF">GO594_19630</name>
</gene>
<dbReference type="GO" id="GO:0046933">
    <property type="term" value="F:proton-transporting ATP synthase activity, rotational mechanism"/>
    <property type="evidence" value="ECO:0007669"/>
    <property type="project" value="UniProtKB-UniRule"/>
</dbReference>
<dbReference type="SUPFAM" id="SSF81336">
    <property type="entry name" value="F1F0 ATP synthase subunit A"/>
    <property type="match status" value="1"/>
</dbReference>
<evidence type="ECO:0000256" key="8">
    <source>
        <dbReference type="ARBA" id="ARBA00022989"/>
    </source>
</evidence>
<feature type="transmembrane region" description="Helical" evidence="12">
    <location>
        <begin position="154"/>
        <end position="171"/>
    </location>
</feature>
<dbReference type="AlphaFoldDB" id="A0A7X3HA43"/>
<dbReference type="GO" id="GO:0005886">
    <property type="term" value="C:plasma membrane"/>
    <property type="evidence" value="ECO:0007669"/>
    <property type="project" value="UniProtKB-SubCell"/>
</dbReference>